<feature type="region of interest" description="Disordered" evidence="10">
    <location>
        <begin position="1"/>
        <end position="93"/>
    </location>
</feature>
<evidence type="ECO:0000256" key="8">
    <source>
        <dbReference type="ARBA" id="ARBA00023136"/>
    </source>
</evidence>
<comment type="similarity">
    <text evidence="9">Belongs to the SecE/SEC61-gamma family.</text>
</comment>
<keyword evidence="7 9" id="KW-0811">Translocation</keyword>
<evidence type="ECO:0000256" key="4">
    <source>
        <dbReference type="ARBA" id="ARBA00022692"/>
    </source>
</evidence>
<dbReference type="InterPro" id="IPR038379">
    <property type="entry name" value="SecE_sf"/>
</dbReference>
<comment type="function">
    <text evidence="9">Essential subunit of the Sec protein translocation channel SecYEG. Clamps together the 2 halves of SecY. May contact the channel plug during translocation.</text>
</comment>
<dbReference type="EMBL" id="JABUKG010000012">
    <property type="protein sequence ID" value="MBY6321674.1"/>
    <property type="molecule type" value="Genomic_DNA"/>
</dbReference>
<sequence>MSDQREPRDDAATDGSTDLPGGDADAAAAGSSAPSASSAASASSSSARPTGKRAARRSRDTDSADGTAGSGKTTAGKSVATASQVPGRQRAEAAPKQNIFARLRRFLREVVAELRKVIWPNRKQMVTYTAVVLVFVTFMVAYISGLDLAFIRGVQWLFG</sequence>
<dbReference type="RefSeq" id="WP_068099497.1">
    <property type="nucleotide sequence ID" value="NZ_JABUKE010000022.1"/>
</dbReference>
<feature type="transmembrane region" description="Helical" evidence="9">
    <location>
        <begin position="125"/>
        <end position="151"/>
    </location>
</feature>
<evidence type="ECO:0000313" key="12">
    <source>
        <dbReference type="Proteomes" id="UP001520140"/>
    </source>
</evidence>
<dbReference type="Proteomes" id="UP001520140">
    <property type="component" value="Unassembled WGS sequence"/>
</dbReference>
<feature type="compositionally biased region" description="Basic and acidic residues" evidence="10">
    <location>
        <begin position="1"/>
        <end position="11"/>
    </location>
</feature>
<evidence type="ECO:0000256" key="3">
    <source>
        <dbReference type="ARBA" id="ARBA00022475"/>
    </source>
</evidence>
<keyword evidence="12" id="KW-1185">Reference proteome</keyword>
<dbReference type="Gene3D" id="1.20.5.1030">
    <property type="entry name" value="Preprotein translocase secy subunit"/>
    <property type="match status" value="1"/>
</dbReference>
<dbReference type="InterPro" id="IPR005807">
    <property type="entry name" value="SecE_bac"/>
</dbReference>
<comment type="subunit">
    <text evidence="9">Component of the Sec protein translocase complex. Heterotrimer consisting of SecY, SecE and SecG subunits. The heterotrimers can form oligomers, although 1 heterotrimer is thought to be able to translocate proteins. Interacts with the ribosome. Interacts with SecDF, and other proteins may be involved. Interacts with SecA.</text>
</comment>
<dbReference type="HAMAP" id="MF_00422">
    <property type="entry name" value="SecE"/>
    <property type="match status" value="1"/>
</dbReference>
<evidence type="ECO:0000256" key="5">
    <source>
        <dbReference type="ARBA" id="ARBA00022927"/>
    </source>
</evidence>
<gene>
    <name evidence="9 11" type="primary">secE</name>
    <name evidence="11" type="ORF">HQ605_12630</name>
</gene>
<evidence type="ECO:0000313" key="11">
    <source>
        <dbReference type="EMBL" id="MBY6321674.1"/>
    </source>
</evidence>
<keyword evidence="5 9" id="KW-0653">Protein transport</keyword>
<evidence type="ECO:0000256" key="1">
    <source>
        <dbReference type="ARBA" id="ARBA00004370"/>
    </source>
</evidence>
<keyword evidence="3 9" id="KW-1003">Cell membrane</keyword>
<keyword evidence="8 9" id="KW-0472">Membrane</keyword>
<name>A0ABS7NUH6_9NOCA</name>
<organism evidence="11 12">
    <name type="scientific">Rhodococcoides kroppenstedtii</name>
    <dbReference type="NCBI Taxonomy" id="293050"/>
    <lineage>
        <taxon>Bacteria</taxon>
        <taxon>Bacillati</taxon>
        <taxon>Actinomycetota</taxon>
        <taxon>Actinomycetes</taxon>
        <taxon>Mycobacteriales</taxon>
        <taxon>Nocardiaceae</taxon>
        <taxon>Rhodococcoides</taxon>
    </lineage>
</organism>
<keyword evidence="2 9" id="KW-0813">Transport</keyword>
<evidence type="ECO:0000256" key="7">
    <source>
        <dbReference type="ARBA" id="ARBA00023010"/>
    </source>
</evidence>
<evidence type="ECO:0000256" key="9">
    <source>
        <dbReference type="HAMAP-Rule" id="MF_00422"/>
    </source>
</evidence>
<keyword evidence="6 9" id="KW-1133">Transmembrane helix</keyword>
<comment type="caution">
    <text evidence="11">The sequence shown here is derived from an EMBL/GenBank/DDBJ whole genome shotgun (WGS) entry which is preliminary data.</text>
</comment>
<proteinExistence type="inferred from homology"/>
<dbReference type="PANTHER" id="PTHR33910">
    <property type="entry name" value="PROTEIN TRANSLOCASE SUBUNIT SECE"/>
    <property type="match status" value="1"/>
</dbReference>
<dbReference type="NCBIfam" id="TIGR00964">
    <property type="entry name" value="secE_bact"/>
    <property type="match status" value="1"/>
</dbReference>
<keyword evidence="4 9" id="KW-0812">Transmembrane</keyword>
<protein>
    <recommendedName>
        <fullName evidence="9">Protein translocase subunit SecE</fullName>
    </recommendedName>
</protein>
<evidence type="ECO:0000256" key="2">
    <source>
        <dbReference type="ARBA" id="ARBA00022448"/>
    </source>
</evidence>
<comment type="subcellular location">
    <subcellularLocation>
        <location evidence="9">Cell membrane</location>
        <topology evidence="9">Single-pass membrane protein</topology>
    </subcellularLocation>
    <subcellularLocation>
        <location evidence="1">Membrane</location>
    </subcellularLocation>
</comment>
<feature type="compositionally biased region" description="Low complexity" evidence="10">
    <location>
        <begin position="20"/>
        <end position="47"/>
    </location>
</feature>
<dbReference type="PANTHER" id="PTHR33910:SF1">
    <property type="entry name" value="PROTEIN TRANSLOCASE SUBUNIT SECE"/>
    <property type="match status" value="1"/>
</dbReference>
<accession>A0ABS7NUH6</accession>
<evidence type="ECO:0000256" key="10">
    <source>
        <dbReference type="SAM" id="MobiDB-lite"/>
    </source>
</evidence>
<dbReference type="PROSITE" id="PS01067">
    <property type="entry name" value="SECE_SEC61G"/>
    <property type="match status" value="1"/>
</dbReference>
<reference evidence="11 12" key="1">
    <citation type="submission" date="2020-06" db="EMBL/GenBank/DDBJ databases">
        <title>Taxonomy, biology and ecology of Rhodococcus bacteria occurring in California pistachio and other woody hosts as revealed by genome sequence analyses.</title>
        <authorList>
            <person name="Gai Y."/>
            <person name="Riely B."/>
        </authorList>
    </citation>
    <scope>NUCLEOTIDE SEQUENCE [LARGE SCALE GENOMIC DNA]</scope>
    <source>
        <strain evidence="11 12">BP-284</strain>
    </source>
</reference>
<feature type="compositionally biased region" description="Low complexity" evidence="10">
    <location>
        <begin position="64"/>
        <end position="78"/>
    </location>
</feature>
<dbReference type="InterPro" id="IPR001901">
    <property type="entry name" value="Translocase_SecE/Sec61-g"/>
</dbReference>
<dbReference type="Pfam" id="PF00584">
    <property type="entry name" value="SecE"/>
    <property type="match status" value="1"/>
</dbReference>
<evidence type="ECO:0000256" key="6">
    <source>
        <dbReference type="ARBA" id="ARBA00022989"/>
    </source>
</evidence>